<reference evidence="2" key="1">
    <citation type="submission" date="2023-07" db="EMBL/GenBank/DDBJ databases">
        <title>Whole genome shotgun sequence of Streptomyces nojiriensis NBRC 13794.</title>
        <authorList>
            <person name="Komaki H."/>
            <person name="Tamura T."/>
        </authorList>
    </citation>
    <scope>NUCLEOTIDE SEQUENCE [LARGE SCALE GENOMIC DNA]</scope>
    <source>
        <strain evidence="2">NBRC 13794</strain>
    </source>
</reference>
<gene>
    <name evidence="1" type="ORF">Snoj_65570</name>
</gene>
<name>A0ABQ3SWX2_9ACTN</name>
<sequence>MPDLPPFHSAIIDAIIGHAGRATLPFQRAHRAEQHATAFWFNELVEETAEGAVVRQYLVTAGEPTRVETAEVTLRPGLGTPAVSAQKLALMHFAEGWTHLGDLGVAVMPEDALYAYAARKGWSWTTDEITDGVAATAEDIAGLDGTPVPAYLLGHDVGAGDGAREQAVVVGEIVRTDEDGVRWIGTLPQGCVGAPVFIGTALGENSFKLVCVGVALPGEGSHPIATFDRIRAALSLLAAAPAPALDIRSVEPPKRRWWQRRG</sequence>
<keyword evidence="2" id="KW-1185">Reference proteome</keyword>
<proteinExistence type="predicted"/>
<evidence type="ECO:0000313" key="2">
    <source>
        <dbReference type="Proteomes" id="UP000613974"/>
    </source>
</evidence>
<dbReference type="GeneID" id="95590869"/>
<dbReference type="RefSeq" id="WP_189735085.1">
    <property type="nucleotide sequence ID" value="NZ_BMRL01000003.1"/>
</dbReference>
<accession>A0ABQ3SWX2</accession>
<dbReference type="EMBL" id="BNEC01000005">
    <property type="protein sequence ID" value="GHI72639.1"/>
    <property type="molecule type" value="Genomic_DNA"/>
</dbReference>
<comment type="caution">
    <text evidence="1">The sequence shown here is derived from an EMBL/GenBank/DDBJ whole genome shotgun (WGS) entry which is preliminary data.</text>
</comment>
<evidence type="ECO:0000313" key="1">
    <source>
        <dbReference type="EMBL" id="GHI72639.1"/>
    </source>
</evidence>
<dbReference type="Proteomes" id="UP000613974">
    <property type="component" value="Unassembled WGS sequence"/>
</dbReference>
<protein>
    <submittedName>
        <fullName evidence="1">Uncharacterized protein</fullName>
    </submittedName>
</protein>
<organism evidence="1 2">
    <name type="scientific">Streptomyces nojiriensis</name>
    <dbReference type="NCBI Taxonomy" id="66374"/>
    <lineage>
        <taxon>Bacteria</taxon>
        <taxon>Bacillati</taxon>
        <taxon>Actinomycetota</taxon>
        <taxon>Actinomycetes</taxon>
        <taxon>Kitasatosporales</taxon>
        <taxon>Streptomycetaceae</taxon>
        <taxon>Streptomyces</taxon>
    </lineage>
</organism>